<gene>
    <name evidence="2" type="ORF">I545_3636</name>
</gene>
<accession>X7ZBH0</accession>
<evidence type="ECO:0000256" key="1">
    <source>
        <dbReference type="SAM" id="MobiDB-lite"/>
    </source>
</evidence>
<sequence length="54" mass="5752">MARRRRKKLPRHAARAAIVAVAAAPCGRSSPRPSNRLRSEVRAGLSGLSRTGAC</sequence>
<reference evidence="2 3" key="1">
    <citation type="submission" date="2013-12" db="EMBL/GenBank/DDBJ databases">
        <authorList>
            <person name="Brown-Elliot B."/>
            <person name="Wallace R."/>
            <person name="Lenaerts A."/>
            <person name="Ordway D."/>
            <person name="DeGroote M.A."/>
            <person name="Parker T."/>
            <person name="Sizemore C."/>
            <person name="Tallon L.J."/>
            <person name="Sadzewicz L.K."/>
            <person name="Sengamalay N."/>
            <person name="Fraser C.M."/>
            <person name="Hine E."/>
            <person name="Shefchek K.A."/>
            <person name="Das S.P."/>
            <person name="Tettelin H."/>
        </authorList>
    </citation>
    <scope>NUCLEOTIDE SEQUENCE [LARGE SCALE GENOMIC DNA]</scope>
    <source>
        <strain evidence="2 3">662</strain>
    </source>
</reference>
<protein>
    <submittedName>
        <fullName evidence="2">Putative lipoprotein</fullName>
    </submittedName>
</protein>
<evidence type="ECO:0000313" key="2">
    <source>
        <dbReference type="EMBL" id="EUA16882.1"/>
    </source>
</evidence>
<proteinExistence type="predicted"/>
<dbReference type="AlphaFoldDB" id="X7ZBH0"/>
<dbReference type="Proteomes" id="UP000020561">
    <property type="component" value="Unassembled WGS sequence"/>
</dbReference>
<evidence type="ECO:0000313" key="3">
    <source>
        <dbReference type="Proteomes" id="UP000020561"/>
    </source>
</evidence>
<name>X7ZBH0_MYCKA</name>
<feature type="compositionally biased region" description="Low complexity" evidence="1">
    <location>
        <begin position="26"/>
        <end position="36"/>
    </location>
</feature>
<comment type="caution">
    <text evidence="2">The sequence shown here is derived from an EMBL/GenBank/DDBJ whole genome shotgun (WGS) entry which is preliminary data.</text>
</comment>
<feature type="region of interest" description="Disordered" evidence="1">
    <location>
        <begin position="26"/>
        <end position="54"/>
    </location>
</feature>
<keyword evidence="2" id="KW-0449">Lipoprotein</keyword>
<dbReference type="EMBL" id="JAOA01000005">
    <property type="protein sequence ID" value="EUA16882.1"/>
    <property type="molecule type" value="Genomic_DNA"/>
</dbReference>
<organism evidence="2 3">
    <name type="scientific">Mycobacterium kansasii 662</name>
    <dbReference type="NCBI Taxonomy" id="1299326"/>
    <lineage>
        <taxon>Bacteria</taxon>
        <taxon>Bacillati</taxon>
        <taxon>Actinomycetota</taxon>
        <taxon>Actinomycetes</taxon>
        <taxon>Mycobacteriales</taxon>
        <taxon>Mycobacteriaceae</taxon>
        <taxon>Mycobacterium</taxon>
    </lineage>
</organism>